<dbReference type="Pfam" id="PF18327">
    <property type="entry name" value="PRODH"/>
    <property type="match status" value="1"/>
</dbReference>
<evidence type="ECO:0000256" key="16">
    <source>
        <dbReference type="ARBA" id="ARBA00060889"/>
    </source>
</evidence>
<protein>
    <recommendedName>
        <fullName evidence="18">Bifunctional protein PutA</fullName>
    </recommendedName>
    <domain>
        <recommendedName>
            <fullName evidence="18">Proline dehydrogenase</fullName>
            <ecNumber evidence="18">1.5.5.2</ecNumber>
        </recommendedName>
        <alternativeName>
            <fullName evidence="18">Proline oxidase</fullName>
        </alternativeName>
    </domain>
    <domain>
        <recommendedName>
            <fullName evidence="18">Delta-1-pyrroline-5-carboxylate dehydrogenase</fullName>
            <shortName evidence="18">P5C dehydrogenase</shortName>
            <ecNumber evidence="18">1.2.1.88</ecNumber>
        </recommendedName>
        <alternativeName>
            <fullName evidence="18">L-glutamate gamma-semialdehyde dehydrogenase</fullName>
        </alternativeName>
    </domain>
</protein>
<organism evidence="21 22">
    <name type="scientific">Brucella rhizosphaerae</name>
    <dbReference type="NCBI Taxonomy" id="571254"/>
    <lineage>
        <taxon>Bacteria</taxon>
        <taxon>Pseudomonadati</taxon>
        <taxon>Pseudomonadota</taxon>
        <taxon>Alphaproteobacteria</taxon>
        <taxon>Hyphomicrobiales</taxon>
        <taxon>Brucellaceae</taxon>
        <taxon>Brucella/Ochrobactrum group</taxon>
        <taxon>Brucella</taxon>
    </lineage>
</organism>
<keyword evidence="9 18" id="KW-0520">NAD</keyword>
<comment type="pathway">
    <text evidence="3 18">Amino-acid degradation; L-proline degradation into L-glutamate; L-glutamate from L-proline: step 2/2.</text>
</comment>
<name>A0A256FTN2_9HYPH</name>
<feature type="domain" description="FHA" evidence="20">
    <location>
        <begin position="865"/>
        <end position="923"/>
    </location>
</feature>
<dbReference type="NCBIfam" id="TIGR01238">
    <property type="entry name" value="D1pyr5carbox3"/>
    <property type="match status" value="1"/>
</dbReference>
<evidence type="ECO:0000256" key="6">
    <source>
        <dbReference type="ARBA" id="ARBA00022827"/>
    </source>
</evidence>
<evidence type="ECO:0000256" key="2">
    <source>
        <dbReference type="ARBA" id="ARBA00004739"/>
    </source>
</evidence>
<evidence type="ECO:0000259" key="20">
    <source>
        <dbReference type="PROSITE" id="PS50006"/>
    </source>
</evidence>
<keyword evidence="8 18" id="KW-0805">Transcription regulation</keyword>
<dbReference type="CDD" id="cd07125">
    <property type="entry name" value="ALDH_PutA-P5CDH"/>
    <property type="match status" value="1"/>
</dbReference>
<keyword evidence="12 18" id="KW-0804">Transcription</keyword>
<dbReference type="Pfam" id="PF01619">
    <property type="entry name" value="Pro_dh"/>
    <property type="match status" value="1"/>
</dbReference>
<dbReference type="InterPro" id="IPR000253">
    <property type="entry name" value="FHA_dom"/>
</dbReference>
<evidence type="ECO:0000256" key="15">
    <source>
        <dbReference type="ARBA" id="ARBA00048779"/>
    </source>
</evidence>
<dbReference type="InterPro" id="IPR024089">
    <property type="entry name" value="PRODH_PutA_dom_I/II"/>
</dbReference>
<evidence type="ECO:0000313" key="22">
    <source>
        <dbReference type="Proteomes" id="UP000216345"/>
    </source>
</evidence>
<dbReference type="Pfam" id="PF14850">
    <property type="entry name" value="Pro_dh-DNA_bdg"/>
    <property type="match status" value="1"/>
</dbReference>
<feature type="active site" evidence="19">
    <location>
        <position position="804"/>
    </location>
</feature>
<comment type="function">
    <text evidence="18">Oxidizes proline to glutamate for use as a carbon and nitrogen source.</text>
</comment>
<dbReference type="OrthoDB" id="9812625at2"/>
<dbReference type="InterPro" id="IPR024082">
    <property type="entry name" value="PRODH_PutA_dom_II"/>
</dbReference>
<dbReference type="FunFam" id="1.20.5.460:FF:000001">
    <property type="entry name" value="Bifunctional protein PutA"/>
    <property type="match status" value="1"/>
</dbReference>
<dbReference type="GO" id="GO:0004657">
    <property type="term" value="F:proline dehydrogenase activity"/>
    <property type="evidence" value="ECO:0007669"/>
    <property type="project" value="UniProtKB-UniRule"/>
</dbReference>
<dbReference type="InterPro" id="IPR029041">
    <property type="entry name" value="FAD-linked_oxidoreductase-like"/>
</dbReference>
<comment type="similarity">
    <text evidence="17 18">In the C-terminal section; belongs to the aldehyde dehydrogenase family.</text>
</comment>
<dbReference type="PROSITE" id="PS00070">
    <property type="entry name" value="ALDEHYDE_DEHYDR_CYS"/>
    <property type="match status" value="1"/>
</dbReference>
<comment type="catalytic activity">
    <reaction evidence="14 18">
        <text>L-glutamate 5-semialdehyde + NAD(+) + H2O = L-glutamate + NADH + 2 H(+)</text>
        <dbReference type="Rhea" id="RHEA:30235"/>
        <dbReference type="ChEBI" id="CHEBI:15377"/>
        <dbReference type="ChEBI" id="CHEBI:15378"/>
        <dbReference type="ChEBI" id="CHEBI:29985"/>
        <dbReference type="ChEBI" id="CHEBI:57540"/>
        <dbReference type="ChEBI" id="CHEBI:57945"/>
        <dbReference type="ChEBI" id="CHEBI:58066"/>
        <dbReference type="EC" id="1.2.1.88"/>
    </reaction>
</comment>
<dbReference type="AlphaFoldDB" id="A0A256FTN2"/>
<dbReference type="Proteomes" id="UP000216345">
    <property type="component" value="Unassembled WGS sequence"/>
</dbReference>
<gene>
    <name evidence="21" type="ORF">CEV32_3701</name>
</gene>
<dbReference type="InterPro" id="IPR015590">
    <property type="entry name" value="Aldehyde_DH_dom"/>
</dbReference>
<keyword evidence="11 18" id="KW-0238">DNA-binding</keyword>
<keyword evidence="4 18" id="KW-0678">Repressor</keyword>
<evidence type="ECO:0000256" key="8">
    <source>
        <dbReference type="ARBA" id="ARBA00023015"/>
    </source>
</evidence>
<evidence type="ECO:0000256" key="17">
    <source>
        <dbReference type="ARBA" id="ARBA00060911"/>
    </source>
</evidence>
<reference evidence="21 22" key="1">
    <citation type="submission" date="2017-07" db="EMBL/GenBank/DDBJ databases">
        <title>Phylogenetic study on the rhizospheric bacterium Ochrobactrum sp. A44.</title>
        <authorList>
            <person name="Krzyzanowska D.M."/>
            <person name="Ossowicki A."/>
            <person name="Rajewska M."/>
            <person name="Maciag T."/>
            <person name="Kaczynski Z."/>
            <person name="Czerwicka M."/>
            <person name="Jafra S."/>
        </authorList>
    </citation>
    <scope>NUCLEOTIDE SEQUENCE [LARGE SCALE GENOMIC DNA]</scope>
    <source>
        <strain evidence="21 22">PR17</strain>
    </source>
</reference>
<comment type="similarity">
    <text evidence="16 18">In the N-terminal section; belongs to the proline dehydrogenase family.</text>
</comment>
<dbReference type="InterPro" id="IPR016163">
    <property type="entry name" value="Ald_DH_C"/>
</dbReference>
<dbReference type="GO" id="GO:0003677">
    <property type="term" value="F:DNA binding"/>
    <property type="evidence" value="ECO:0007669"/>
    <property type="project" value="UniProtKB-KW"/>
</dbReference>
<dbReference type="GO" id="GO:0009898">
    <property type="term" value="C:cytoplasmic side of plasma membrane"/>
    <property type="evidence" value="ECO:0007669"/>
    <property type="project" value="TreeGrafter"/>
</dbReference>
<dbReference type="NCBIfam" id="NF008772">
    <property type="entry name" value="PRK11809.1"/>
    <property type="match status" value="1"/>
</dbReference>
<evidence type="ECO:0000256" key="4">
    <source>
        <dbReference type="ARBA" id="ARBA00022491"/>
    </source>
</evidence>
<dbReference type="SUPFAM" id="SSF81935">
    <property type="entry name" value="N-terminal domain of bifunctional PutA protein"/>
    <property type="match status" value="1"/>
</dbReference>
<dbReference type="InterPro" id="IPR050485">
    <property type="entry name" value="Proline_metab_enzyme"/>
</dbReference>
<dbReference type="EMBL" id="NNRK01000017">
    <property type="protein sequence ID" value="OYR18108.1"/>
    <property type="molecule type" value="Genomic_DNA"/>
</dbReference>
<dbReference type="InterPro" id="IPR016161">
    <property type="entry name" value="Ald_DH/histidinol_DH"/>
</dbReference>
<dbReference type="RefSeq" id="WP_094574224.1">
    <property type="nucleotide sequence ID" value="NZ_JBHEEL010000002.1"/>
</dbReference>
<keyword evidence="22" id="KW-1185">Reference proteome</keyword>
<dbReference type="EC" id="1.5.5.2" evidence="18"/>
<proteinExistence type="inferred from homology"/>
<dbReference type="PROSITE" id="PS50006">
    <property type="entry name" value="FHA_DOMAIN"/>
    <property type="match status" value="1"/>
</dbReference>
<keyword evidence="6 18" id="KW-0274">FAD</keyword>
<keyword evidence="5 18" id="KW-0285">Flavoprotein</keyword>
<accession>A0A256FTN2</accession>
<dbReference type="InterPro" id="IPR016162">
    <property type="entry name" value="Ald_DH_N"/>
</dbReference>
<dbReference type="InterPro" id="IPR025703">
    <property type="entry name" value="Bifunct_PutA"/>
</dbReference>
<dbReference type="Gene3D" id="1.20.5.550">
    <property type="entry name" value="Single Helix bin"/>
    <property type="match status" value="1"/>
</dbReference>
<keyword evidence="13" id="KW-0511">Multifunctional enzyme</keyword>
<dbReference type="Gene3D" id="3.40.605.10">
    <property type="entry name" value="Aldehyde Dehydrogenase, Chain A, domain 1"/>
    <property type="match status" value="1"/>
</dbReference>
<keyword evidence="10 18" id="KW-0642">Proline metabolism</keyword>
<dbReference type="PIRSF" id="PIRSF000197">
    <property type="entry name" value="Bifunct_PutA"/>
    <property type="match status" value="1"/>
</dbReference>
<evidence type="ECO:0000256" key="11">
    <source>
        <dbReference type="ARBA" id="ARBA00023125"/>
    </source>
</evidence>
<dbReference type="EC" id="1.2.1.88" evidence="18"/>
<dbReference type="SUPFAM" id="SSF53720">
    <property type="entry name" value="ALDH-like"/>
    <property type="match status" value="1"/>
</dbReference>
<dbReference type="UniPathway" id="UPA00261">
    <property type="reaction ID" value="UER00373"/>
</dbReference>
<dbReference type="Pfam" id="PF00171">
    <property type="entry name" value="Aldedh"/>
    <property type="match status" value="1"/>
</dbReference>
<evidence type="ECO:0000256" key="7">
    <source>
        <dbReference type="ARBA" id="ARBA00023002"/>
    </source>
</evidence>
<evidence type="ECO:0000256" key="5">
    <source>
        <dbReference type="ARBA" id="ARBA00022630"/>
    </source>
</evidence>
<keyword evidence="7 18" id="KW-0560">Oxidoreductase</keyword>
<dbReference type="eggNOG" id="COG4230">
    <property type="taxonomic scope" value="Bacteria"/>
</dbReference>
<dbReference type="FunFam" id="3.20.20.220:FF:000004">
    <property type="entry name" value="Bifunctional protein PutA"/>
    <property type="match status" value="1"/>
</dbReference>
<evidence type="ECO:0000256" key="14">
    <source>
        <dbReference type="ARBA" id="ARBA00048142"/>
    </source>
</evidence>
<evidence type="ECO:0000256" key="13">
    <source>
        <dbReference type="ARBA" id="ARBA00023268"/>
    </source>
</evidence>
<evidence type="ECO:0000256" key="3">
    <source>
        <dbReference type="ARBA" id="ARBA00004786"/>
    </source>
</evidence>
<dbReference type="InterPro" id="IPR005933">
    <property type="entry name" value="PutA_C"/>
</dbReference>
<evidence type="ECO:0000256" key="19">
    <source>
        <dbReference type="PIRSR" id="PIRSR000197-1"/>
    </source>
</evidence>
<dbReference type="InterPro" id="IPR002872">
    <property type="entry name" value="Proline_DH_dom"/>
</dbReference>
<evidence type="ECO:0000313" key="21">
    <source>
        <dbReference type="EMBL" id="OYR18108.1"/>
    </source>
</evidence>
<evidence type="ECO:0000256" key="18">
    <source>
        <dbReference type="PIRNR" id="PIRNR000197"/>
    </source>
</evidence>
<dbReference type="FunFam" id="3.40.309.10:FF:000005">
    <property type="entry name" value="1-pyrroline-5-carboxylate dehydrogenase 1"/>
    <property type="match status" value="1"/>
</dbReference>
<evidence type="ECO:0000256" key="10">
    <source>
        <dbReference type="ARBA" id="ARBA00023062"/>
    </source>
</evidence>
<dbReference type="GO" id="GO:0003700">
    <property type="term" value="F:DNA-binding transcription factor activity"/>
    <property type="evidence" value="ECO:0007669"/>
    <property type="project" value="InterPro"/>
</dbReference>
<comment type="caution">
    <text evidence="21">The sequence shown here is derived from an EMBL/GenBank/DDBJ whole genome shotgun (WGS) entry which is preliminary data.</text>
</comment>
<evidence type="ECO:0000256" key="1">
    <source>
        <dbReference type="ARBA" id="ARBA00001974"/>
    </source>
</evidence>
<sequence>MTDKISAPSTPVFQNFAPPIREQSPLRKAITDAYRRPEAECVTALVQQATLPEETVKQVRATARKLIEALRAKHKGTGVEGLVHEYSLSSQEGVALMCLAEALLRIPDMATRDALIRDKISNGDWKSHVGGGRSLFVNAATWGLVVTGKLTNTVNDSGLSAALTRLIARCGEPVIRRGVDMAMRMMGEQFVTGETIDEALKRAKSLEERGFRYSYDMLGEAATTAADAERYYRDYEVAIHAIGRASAGRGIYDGPGISIKLSALHPRYVRAQSERVMSELLPKVKALAALSKKYNIGLNIDAEEADRLELSLDLLQSLCEDPDLGDWDGIGFVVQAYGKRCPFVLDFIIDLARRTNRRVMVRLVKGAYWDAEIKRAQVDGLEDFPVYTRKVHTDVSYIACARKLLGARDVIFPQFATHNAQTLATIYHLAGLDFKTGSYEFQCLHGMGEPLYDEVVGASKLGRPARIYAPVGTHETLLAYLVRRLLENGANSSFVNRIGDKSVSVDELIADPAEVVRSMAVVGARHDQINLPEGLYGIRKNSAGFDLSNEEQLAALSETLKANASRSWTAEPQVAGAKVKGESRPVLNPGDHSDVVGTVAEIAEADVATAMKAAQKAVASWSAVSPSDRAACLDRAADIMQREMPELLGLIMREAGKSMPNAISEVREAIDFLRYYAEQTRRTLGVAHKPLGPIVCISPWNFPLAIFTGQIAAALVAGNPVLAKPAEETPLIAAQGIRILHEAGIPADALQLLPGDGRIGAALVAAPETCGVMFTGSTEVARLIQAQLASRLLPNGKPIPLIAETGGQNAMIVDSSALAEQVVFDVIGSAFDSAGQRCSALRVLCLQEDVADRILTMLKGALKELSIGRTDQLKVDIGAVITQDAKDIIETHVQAMRDMGRKVEQLPLGTGTEKGTFVAPTIVEIDSLRDLKREVFGPVLHVVRYKRDDMDRLIDDINATGYGLTFGLHTRLDETIAHVADRIRVGNIYINRNVIGAIVGVQPFGGRGLSGTGPKAGGPLYLGRLVETAPIPPRMASVHTDAALNDFAKWLGNRGMNDLAHAARETGSVSALGLNIELPGPVGERNLYALHPRGRILLAPQTETGLYRQLTAVLATGNTAVIDEASGLRNVLKDLPASVAARAVWTKDWQSDAPFAGALVEGEGERLTDINKKLAALPGPLVLTQAATSAQLAENADCYCLSWLLEEVSTSINTTAAGGNASLMAIG</sequence>
<dbReference type="PANTHER" id="PTHR42862">
    <property type="entry name" value="DELTA-1-PYRROLINE-5-CARBOXYLATE DEHYDROGENASE 1, ISOFORM A-RELATED"/>
    <property type="match status" value="1"/>
</dbReference>
<dbReference type="eggNOG" id="COG0506">
    <property type="taxonomic scope" value="Bacteria"/>
</dbReference>
<dbReference type="GO" id="GO:0010133">
    <property type="term" value="P:L-proline catabolic process to L-glutamate"/>
    <property type="evidence" value="ECO:0007669"/>
    <property type="project" value="UniProtKB-UniRule"/>
</dbReference>
<comment type="pathway">
    <text evidence="2 18">Amino-acid degradation; L-proline degradation into L-glutamate; L-glutamate from L-proline: step 1/2.</text>
</comment>
<feature type="active site" evidence="19">
    <location>
        <position position="838"/>
    </location>
</feature>
<dbReference type="SUPFAM" id="SSF51730">
    <property type="entry name" value="FAD-linked oxidoreductase"/>
    <property type="match status" value="1"/>
</dbReference>
<evidence type="ECO:0000256" key="9">
    <source>
        <dbReference type="ARBA" id="ARBA00023027"/>
    </source>
</evidence>
<dbReference type="NCBIfam" id="NF008869">
    <property type="entry name" value="PRK11904.1"/>
    <property type="match status" value="1"/>
</dbReference>
<evidence type="ECO:0000256" key="12">
    <source>
        <dbReference type="ARBA" id="ARBA00023163"/>
    </source>
</evidence>
<dbReference type="Gene3D" id="3.20.20.220">
    <property type="match status" value="1"/>
</dbReference>
<dbReference type="GO" id="GO:0003842">
    <property type="term" value="F:L-glutamate gamma-semialdehyde dehydrogenase activity"/>
    <property type="evidence" value="ECO:0007669"/>
    <property type="project" value="UniProtKB-UniRule"/>
</dbReference>
<dbReference type="Gene3D" id="3.40.309.10">
    <property type="entry name" value="Aldehyde Dehydrogenase, Chain A, domain 2"/>
    <property type="match status" value="1"/>
</dbReference>
<dbReference type="InterPro" id="IPR024090">
    <property type="entry name" value="PRODH_PutA_dom_I"/>
</dbReference>
<comment type="catalytic activity">
    <reaction evidence="15 18">
        <text>L-proline + a quinone = (S)-1-pyrroline-5-carboxylate + a quinol + H(+)</text>
        <dbReference type="Rhea" id="RHEA:23784"/>
        <dbReference type="ChEBI" id="CHEBI:15378"/>
        <dbReference type="ChEBI" id="CHEBI:17388"/>
        <dbReference type="ChEBI" id="CHEBI:24646"/>
        <dbReference type="ChEBI" id="CHEBI:60039"/>
        <dbReference type="ChEBI" id="CHEBI:132124"/>
        <dbReference type="EC" id="1.5.5.2"/>
    </reaction>
</comment>
<dbReference type="PANTHER" id="PTHR42862:SF1">
    <property type="entry name" value="DELTA-1-PYRROLINE-5-CARBOXYLATE DEHYDROGENASE 2, ISOFORM A-RELATED"/>
    <property type="match status" value="1"/>
</dbReference>
<comment type="cofactor">
    <cofactor evidence="1 18">
        <name>FAD</name>
        <dbReference type="ChEBI" id="CHEBI:57692"/>
    </cofactor>
</comment>
<dbReference type="InterPro" id="IPR016160">
    <property type="entry name" value="Ald_DH_CS_CYS"/>
</dbReference>
<dbReference type="InterPro" id="IPR041349">
    <property type="entry name" value="PRODH"/>
</dbReference>
<dbReference type="Gene3D" id="1.20.5.460">
    <property type="entry name" value="Single helix bin"/>
    <property type="match status" value="1"/>
</dbReference>